<gene>
    <name evidence="2" type="ORF">FN846DRAFT_915274</name>
</gene>
<dbReference type="AlphaFoldDB" id="A0A5J5EBD5"/>
<keyword evidence="3" id="KW-1185">Reference proteome</keyword>
<sequence>MHDDQFWLDNLTNVALELILLYVQAEGQSPGTLKVQTQIINLDEVGFDVSEDRDLPEFDPQIGNFASFFHDNQALPRTMVYNEANEVHHYSPHALKQSPQLGNRSGGESQPPGGRGTTEDPFSRVDAGPPPLPMKQQDNQEQAGGSTKSVQDTDDDLMEDDDKLLINNPTMLSDIEIESEQVEHNLHGAVTRSLNKSGVMHERRHFIPIARELVQPTGQESQVSTSYVVANTWGKIKLHEAVIRHQLLELEAEQWEI</sequence>
<dbReference type="EMBL" id="VXIS01000764">
    <property type="protein sequence ID" value="KAA8892554.1"/>
    <property type="molecule type" value="Genomic_DNA"/>
</dbReference>
<dbReference type="Proteomes" id="UP000326924">
    <property type="component" value="Unassembled WGS sequence"/>
</dbReference>
<reference evidence="2 3" key="1">
    <citation type="submission" date="2019-09" db="EMBL/GenBank/DDBJ databases">
        <title>Draft genome of the ectomycorrhizal ascomycete Sphaerosporella brunnea.</title>
        <authorList>
            <consortium name="DOE Joint Genome Institute"/>
            <person name="Benucci G.M."/>
            <person name="Marozzi G."/>
            <person name="Antonielli L."/>
            <person name="Sanchez S."/>
            <person name="Marco P."/>
            <person name="Wang X."/>
            <person name="Falini L.B."/>
            <person name="Barry K."/>
            <person name="Haridas S."/>
            <person name="Lipzen A."/>
            <person name="Labutti K."/>
            <person name="Grigoriev I.V."/>
            <person name="Murat C."/>
            <person name="Martin F."/>
            <person name="Albertini E."/>
            <person name="Donnini D."/>
            <person name="Bonito G."/>
        </authorList>
    </citation>
    <scope>NUCLEOTIDE SEQUENCE [LARGE SCALE GENOMIC DNA]</scope>
    <source>
        <strain evidence="2 3">Sb_GMNB300</strain>
    </source>
</reference>
<evidence type="ECO:0000256" key="1">
    <source>
        <dbReference type="SAM" id="MobiDB-lite"/>
    </source>
</evidence>
<dbReference type="InParanoid" id="A0A5J5EBD5"/>
<protein>
    <submittedName>
        <fullName evidence="2">Uncharacterized protein</fullName>
    </submittedName>
</protein>
<accession>A0A5J5EBD5</accession>
<comment type="caution">
    <text evidence="2">The sequence shown here is derived from an EMBL/GenBank/DDBJ whole genome shotgun (WGS) entry which is preliminary data.</text>
</comment>
<evidence type="ECO:0000313" key="2">
    <source>
        <dbReference type="EMBL" id="KAA8892554.1"/>
    </source>
</evidence>
<organism evidence="2 3">
    <name type="scientific">Sphaerosporella brunnea</name>
    <dbReference type="NCBI Taxonomy" id="1250544"/>
    <lineage>
        <taxon>Eukaryota</taxon>
        <taxon>Fungi</taxon>
        <taxon>Dikarya</taxon>
        <taxon>Ascomycota</taxon>
        <taxon>Pezizomycotina</taxon>
        <taxon>Pezizomycetes</taxon>
        <taxon>Pezizales</taxon>
        <taxon>Pyronemataceae</taxon>
        <taxon>Sphaerosporella</taxon>
    </lineage>
</organism>
<proteinExistence type="predicted"/>
<feature type="region of interest" description="Disordered" evidence="1">
    <location>
        <begin position="96"/>
        <end position="155"/>
    </location>
</feature>
<evidence type="ECO:0000313" key="3">
    <source>
        <dbReference type="Proteomes" id="UP000326924"/>
    </source>
</evidence>
<feature type="compositionally biased region" description="Polar residues" evidence="1">
    <location>
        <begin position="136"/>
        <end position="150"/>
    </location>
</feature>
<name>A0A5J5EBD5_9PEZI</name>
<feature type="compositionally biased region" description="Polar residues" evidence="1">
    <location>
        <begin position="97"/>
        <end position="108"/>
    </location>
</feature>